<evidence type="ECO:0000313" key="1">
    <source>
        <dbReference type="EMBL" id="KAL2514576.1"/>
    </source>
</evidence>
<name>A0ABD1TPA4_9LAMI</name>
<reference evidence="2" key="1">
    <citation type="submission" date="2024-07" db="EMBL/GenBank/DDBJ databases">
        <title>Two chromosome-level genome assemblies of Korean endemic species Abeliophyllum distichum and Forsythia ovata (Oleaceae).</title>
        <authorList>
            <person name="Jang H."/>
        </authorList>
    </citation>
    <scope>NUCLEOTIDE SEQUENCE [LARGE SCALE GENOMIC DNA]</scope>
</reference>
<proteinExistence type="predicted"/>
<dbReference type="Proteomes" id="UP001604277">
    <property type="component" value="Unassembled WGS sequence"/>
</dbReference>
<accession>A0ABD1TPA4</accession>
<comment type="caution">
    <text evidence="1">The sequence shown here is derived from an EMBL/GenBank/DDBJ whole genome shotgun (WGS) entry which is preliminary data.</text>
</comment>
<dbReference type="EMBL" id="JBFOLJ010000008">
    <property type="protein sequence ID" value="KAL2514576.1"/>
    <property type="molecule type" value="Genomic_DNA"/>
</dbReference>
<dbReference type="AlphaFoldDB" id="A0ABD1TPA4"/>
<gene>
    <name evidence="1" type="ORF">Fot_28547</name>
</gene>
<evidence type="ECO:0000313" key="2">
    <source>
        <dbReference type="Proteomes" id="UP001604277"/>
    </source>
</evidence>
<organism evidence="1 2">
    <name type="scientific">Forsythia ovata</name>
    <dbReference type="NCBI Taxonomy" id="205694"/>
    <lineage>
        <taxon>Eukaryota</taxon>
        <taxon>Viridiplantae</taxon>
        <taxon>Streptophyta</taxon>
        <taxon>Embryophyta</taxon>
        <taxon>Tracheophyta</taxon>
        <taxon>Spermatophyta</taxon>
        <taxon>Magnoliopsida</taxon>
        <taxon>eudicotyledons</taxon>
        <taxon>Gunneridae</taxon>
        <taxon>Pentapetalae</taxon>
        <taxon>asterids</taxon>
        <taxon>lamiids</taxon>
        <taxon>Lamiales</taxon>
        <taxon>Oleaceae</taxon>
        <taxon>Forsythieae</taxon>
        <taxon>Forsythia</taxon>
    </lineage>
</organism>
<sequence>MVVSQPSQFEQSLEVIGHPIQLESAPHTKHSPSGRVFSHSNSITNKVGIQDWFCNELKPILNKNFTGLQGPSTKKWGSLLYRRLSRDSFGKIWTNEGLLYNHGDAAVIRAMSGNRGGRRRDLRADVTSSLNLGGNNSFSILSLSS</sequence>
<protein>
    <submittedName>
        <fullName evidence="1">Uncharacterized protein</fullName>
    </submittedName>
</protein>
<keyword evidence="2" id="KW-1185">Reference proteome</keyword>